<evidence type="ECO:0000313" key="2">
    <source>
        <dbReference type="WBParaSite" id="ALUE_0002048601-mRNA-1"/>
    </source>
</evidence>
<name>A0A0M3IP08_ASCLU</name>
<protein>
    <submittedName>
        <fullName evidence="2">DUF4953 domain-containing protein</fullName>
    </submittedName>
</protein>
<accession>A0A0M3IP08</accession>
<reference evidence="2" key="1">
    <citation type="submission" date="2017-02" db="UniProtKB">
        <authorList>
            <consortium name="WormBaseParasite"/>
        </authorList>
    </citation>
    <scope>IDENTIFICATION</scope>
</reference>
<organism evidence="1 2">
    <name type="scientific">Ascaris lumbricoides</name>
    <name type="common">Giant roundworm</name>
    <dbReference type="NCBI Taxonomy" id="6252"/>
    <lineage>
        <taxon>Eukaryota</taxon>
        <taxon>Metazoa</taxon>
        <taxon>Ecdysozoa</taxon>
        <taxon>Nematoda</taxon>
        <taxon>Chromadorea</taxon>
        <taxon>Rhabditida</taxon>
        <taxon>Spirurina</taxon>
        <taxon>Ascaridomorpha</taxon>
        <taxon>Ascaridoidea</taxon>
        <taxon>Ascarididae</taxon>
        <taxon>Ascaris</taxon>
    </lineage>
</organism>
<sequence length="140" mass="15524">PSYYWFKDVVDFTVGWYVEPDQPKNVIDKCNQILTDLRSLWFDALPAAVTLMKRFVDDANAYLESRKPASKLYPLSETPNALKAYGSPSFKTTAPRSEVLNLAMSLVPIIKGSLLADYYQHQIGTSCGCGAAVQATPVEL</sequence>
<keyword evidence="1" id="KW-1185">Reference proteome</keyword>
<proteinExistence type="predicted"/>
<evidence type="ECO:0000313" key="1">
    <source>
        <dbReference type="Proteomes" id="UP000036681"/>
    </source>
</evidence>
<dbReference type="Proteomes" id="UP000036681">
    <property type="component" value="Unplaced"/>
</dbReference>
<dbReference type="AlphaFoldDB" id="A0A0M3IP08"/>
<dbReference type="WBParaSite" id="ALUE_0002048601-mRNA-1">
    <property type="protein sequence ID" value="ALUE_0002048601-mRNA-1"/>
    <property type="gene ID" value="ALUE_0002048601"/>
</dbReference>